<name>A0A1E1LQS0_9HELO</name>
<evidence type="ECO:0000313" key="1">
    <source>
        <dbReference type="EMBL" id="CZT12814.1"/>
    </source>
</evidence>
<organism evidence="1 2">
    <name type="scientific">Rhynchosporium graminicola</name>
    <dbReference type="NCBI Taxonomy" id="2792576"/>
    <lineage>
        <taxon>Eukaryota</taxon>
        <taxon>Fungi</taxon>
        <taxon>Dikarya</taxon>
        <taxon>Ascomycota</taxon>
        <taxon>Pezizomycotina</taxon>
        <taxon>Leotiomycetes</taxon>
        <taxon>Helotiales</taxon>
        <taxon>Ploettnerulaceae</taxon>
        <taxon>Rhynchosporium</taxon>
    </lineage>
</organism>
<comment type="caution">
    <text evidence="1">The sequence shown here is derived from an EMBL/GenBank/DDBJ whole genome shotgun (WGS) entry which is preliminary data.</text>
</comment>
<keyword evidence="2" id="KW-1185">Reference proteome</keyword>
<dbReference type="AlphaFoldDB" id="A0A1E1LQS0"/>
<dbReference type="EMBL" id="FJUW01000076">
    <property type="protein sequence ID" value="CZT12814.1"/>
    <property type="molecule type" value="Genomic_DNA"/>
</dbReference>
<gene>
    <name evidence="1" type="ORF">RCO7_03607</name>
</gene>
<protein>
    <submittedName>
        <fullName evidence="1">Uncharacterized protein</fullName>
    </submittedName>
</protein>
<sequence>MLPRVYPDNVSFISDNMIQIATASIAQVGYRDDLGFAVQIYPRASFWVILANGSTVEVGNMISVFAIGVIVDATINNPYTDNVGTAPMRGIYLSAVVAVLTNRVMVRPDGHLSMSLLLSPTADALNGVGGGKENKAFRDAKRNKTVLYEKYRDKKILDGYERSLM</sequence>
<accession>A0A1E1LQS0</accession>
<reference evidence="2" key="1">
    <citation type="submission" date="2016-03" db="EMBL/GenBank/DDBJ databases">
        <authorList>
            <person name="Ploux O."/>
        </authorList>
    </citation>
    <scope>NUCLEOTIDE SEQUENCE [LARGE SCALE GENOMIC DNA]</scope>
    <source>
        <strain evidence="2">UK7</strain>
    </source>
</reference>
<dbReference type="InParanoid" id="A0A1E1LQS0"/>
<dbReference type="Proteomes" id="UP000178129">
    <property type="component" value="Unassembled WGS sequence"/>
</dbReference>
<proteinExistence type="predicted"/>
<evidence type="ECO:0000313" key="2">
    <source>
        <dbReference type="Proteomes" id="UP000178129"/>
    </source>
</evidence>